<protein>
    <submittedName>
        <fullName evidence="2">Uncharacterized protein</fullName>
    </submittedName>
</protein>
<dbReference type="AlphaFoldDB" id="A0A8S9JQ56"/>
<dbReference type="EMBL" id="QGKY02000246">
    <property type="protein sequence ID" value="KAF2584241.1"/>
    <property type="molecule type" value="Genomic_DNA"/>
</dbReference>
<evidence type="ECO:0000256" key="1">
    <source>
        <dbReference type="SAM" id="MobiDB-lite"/>
    </source>
</evidence>
<reference evidence="2" key="1">
    <citation type="submission" date="2019-12" db="EMBL/GenBank/DDBJ databases">
        <title>Genome sequencing and annotation of Brassica cretica.</title>
        <authorList>
            <person name="Studholme D.J."/>
            <person name="Sarris P.F."/>
        </authorList>
    </citation>
    <scope>NUCLEOTIDE SEQUENCE</scope>
    <source>
        <strain evidence="2">PFS-102/07</strain>
        <tissue evidence="2">Leaf</tissue>
    </source>
</reference>
<proteinExistence type="predicted"/>
<accession>A0A8S9JQ56</accession>
<comment type="caution">
    <text evidence="2">The sequence shown here is derived from an EMBL/GenBank/DDBJ whole genome shotgun (WGS) entry which is preliminary data.</text>
</comment>
<name>A0A8S9JQ56_BRACR</name>
<sequence length="231" mass="26564">MRKTSIMDERTSGGCTEPCKCEILVQIGHKPHLARLRRDIRGELNGAMESMEFALVVRMAGKAMAAKAWLLNRLFMSQVLNRKRIHKKINNRRIIWNRQLEKFQSEALQRFRKQENPSLQDLLLSLLSRRLPPSSLSRPALSLLAVSSREWWWPWGVADSDLVPLISLVSYFRSRSRLRLRIEAPVSRRVLAGRGRNTLQRRPAPEELGDGPARAGDFTGSSKNKGWREPF</sequence>
<evidence type="ECO:0000313" key="2">
    <source>
        <dbReference type="EMBL" id="KAF2584241.1"/>
    </source>
</evidence>
<organism evidence="2">
    <name type="scientific">Brassica cretica</name>
    <name type="common">Mustard</name>
    <dbReference type="NCBI Taxonomy" id="69181"/>
    <lineage>
        <taxon>Eukaryota</taxon>
        <taxon>Viridiplantae</taxon>
        <taxon>Streptophyta</taxon>
        <taxon>Embryophyta</taxon>
        <taxon>Tracheophyta</taxon>
        <taxon>Spermatophyta</taxon>
        <taxon>Magnoliopsida</taxon>
        <taxon>eudicotyledons</taxon>
        <taxon>Gunneridae</taxon>
        <taxon>Pentapetalae</taxon>
        <taxon>rosids</taxon>
        <taxon>malvids</taxon>
        <taxon>Brassicales</taxon>
        <taxon>Brassicaceae</taxon>
        <taxon>Brassiceae</taxon>
        <taxon>Brassica</taxon>
    </lineage>
</organism>
<gene>
    <name evidence="2" type="ORF">F2Q70_00034305</name>
</gene>
<feature type="region of interest" description="Disordered" evidence="1">
    <location>
        <begin position="194"/>
        <end position="231"/>
    </location>
</feature>